<reference evidence="2" key="1">
    <citation type="submission" date="2010-12" db="EMBL/GenBank/DDBJ databases">
        <authorList>
            <person name="Shu H.-W."/>
            <person name="Liu T.-T."/>
            <person name="Hu W.S."/>
            <person name="Chang H.-Y."/>
            <person name="Hsiao K.-J."/>
            <person name="Tsai S.-F."/>
            <person name="Ng W.V."/>
        </authorList>
    </citation>
    <scope>NUCLEOTIDE SEQUENCE</scope>
    <source>
        <strain evidence="2">M64</strain>
    </source>
</reference>
<gene>
    <name evidence="2" type="ordered locus">MfeM64YM_0112</name>
    <name evidence="3" type="ordered locus">MfeM64YM_0242</name>
    <name evidence="4" type="ordered locus">MfeM64YM_0470</name>
</gene>
<dbReference type="KEGG" id="mfm:MfeM64YM_0470"/>
<dbReference type="EMBL" id="CP002458">
    <property type="protein sequence ID" value="ADV34121.1"/>
    <property type="molecule type" value="Genomic_DNA"/>
</dbReference>
<reference evidence="2 5" key="2">
    <citation type="journal article" date="2011" name="J. Bacteriol.">
        <title>Genome sequence of the repetitive-sequence-rich Mycoplasma fermentans strain M64.</title>
        <authorList>
            <person name="Shu H.W."/>
            <person name="Liu T.T."/>
            <person name="Chang H.Y."/>
            <person name="Liu Y.M."/>
            <person name="Wu K.M."/>
            <person name="Shu H.Y."/>
            <person name="Tsai S.F."/>
            <person name="Hsiao K.J."/>
            <person name="Hu W.S."/>
            <person name="Ng W.V."/>
        </authorList>
    </citation>
    <scope>NUCLEOTIDE SEQUENCE [LARGE SCALE GENOMIC DNA]</scope>
    <source>
        <strain evidence="2 5">M64</strain>
    </source>
</reference>
<keyword evidence="1" id="KW-0472">Membrane</keyword>
<proteinExistence type="predicted"/>
<evidence type="ECO:0000313" key="4">
    <source>
        <dbReference type="EMBL" id="ADV34468.1"/>
    </source>
</evidence>
<dbReference type="EMBL" id="CP002458">
    <property type="protein sequence ID" value="ADV34468.1"/>
    <property type="molecule type" value="Genomic_DNA"/>
</dbReference>
<accession>A0AB32XAQ5</accession>
<keyword evidence="1" id="KW-0812">Transmembrane</keyword>
<dbReference type="AlphaFoldDB" id="A0AB32XAQ5"/>
<feature type="transmembrane region" description="Helical" evidence="1">
    <location>
        <begin position="55"/>
        <end position="79"/>
    </location>
</feature>
<name>A0AB32XAQ5_MYCFM</name>
<dbReference type="KEGG" id="mfm:MfeM64YM_0242"/>
<sequence length="125" mass="13308">MIKSKKNTSTISDSAFFAFGKEKMKITSLYYANNNPGISVLKNTSTYVLDEFVKYSAIIFGILFAIAFVTSIITIAMNAAFTSKGNNTPAKLKKALNGSLISCGVLLALLILGPGLCGLISNSLK</sequence>
<evidence type="ECO:0000313" key="3">
    <source>
        <dbReference type="EMBL" id="ADV34248.1"/>
    </source>
</evidence>
<evidence type="ECO:0000313" key="5">
    <source>
        <dbReference type="Proteomes" id="UP000007473"/>
    </source>
</evidence>
<evidence type="ECO:0000256" key="1">
    <source>
        <dbReference type="SAM" id="Phobius"/>
    </source>
</evidence>
<protein>
    <submittedName>
        <fullName evidence="2">Uncharacterized protein</fullName>
    </submittedName>
</protein>
<evidence type="ECO:0000313" key="2">
    <source>
        <dbReference type="EMBL" id="ADV34121.1"/>
    </source>
</evidence>
<dbReference type="Proteomes" id="UP000007473">
    <property type="component" value="Chromosome"/>
</dbReference>
<dbReference type="EMBL" id="CP002458">
    <property type="protein sequence ID" value="ADV34248.1"/>
    <property type="molecule type" value="Genomic_DNA"/>
</dbReference>
<dbReference type="KEGG" id="mfm:MfeM64YM_0112"/>
<feature type="transmembrane region" description="Helical" evidence="1">
    <location>
        <begin position="100"/>
        <end position="121"/>
    </location>
</feature>
<keyword evidence="1" id="KW-1133">Transmembrane helix</keyword>
<organism evidence="2 5">
    <name type="scientific">Mycoplasmopsis fermentans (strain M64)</name>
    <name type="common">Mycoplasma fermentans</name>
    <dbReference type="NCBI Taxonomy" id="943945"/>
    <lineage>
        <taxon>Bacteria</taxon>
        <taxon>Bacillati</taxon>
        <taxon>Mycoplasmatota</taxon>
        <taxon>Mycoplasmoidales</taxon>
        <taxon>Metamycoplasmataceae</taxon>
        <taxon>Mycoplasmopsis</taxon>
    </lineage>
</organism>